<accession>A0AAD1RIB6</accession>
<organism evidence="2 3">
    <name type="scientific">Pelobates cultripes</name>
    <name type="common">Western spadefoot toad</name>
    <dbReference type="NCBI Taxonomy" id="61616"/>
    <lineage>
        <taxon>Eukaryota</taxon>
        <taxon>Metazoa</taxon>
        <taxon>Chordata</taxon>
        <taxon>Craniata</taxon>
        <taxon>Vertebrata</taxon>
        <taxon>Euteleostomi</taxon>
        <taxon>Amphibia</taxon>
        <taxon>Batrachia</taxon>
        <taxon>Anura</taxon>
        <taxon>Pelobatoidea</taxon>
        <taxon>Pelobatidae</taxon>
        <taxon>Pelobates</taxon>
    </lineage>
</organism>
<dbReference type="EMBL" id="OW240913">
    <property type="protein sequence ID" value="CAH2256336.1"/>
    <property type="molecule type" value="Genomic_DNA"/>
</dbReference>
<proteinExistence type="predicted"/>
<name>A0AAD1RIB6_PELCU</name>
<feature type="region of interest" description="Disordered" evidence="1">
    <location>
        <begin position="1"/>
        <end position="24"/>
    </location>
</feature>
<protein>
    <submittedName>
        <fullName evidence="2">Uncharacterized protein</fullName>
    </submittedName>
</protein>
<reference evidence="2" key="1">
    <citation type="submission" date="2022-03" db="EMBL/GenBank/DDBJ databases">
        <authorList>
            <person name="Alioto T."/>
            <person name="Alioto T."/>
            <person name="Gomez Garrido J."/>
        </authorList>
    </citation>
    <scope>NUCLEOTIDE SEQUENCE</scope>
</reference>
<dbReference type="AlphaFoldDB" id="A0AAD1RIB6"/>
<sequence>MWDRLREATNISPHPSPLYPITHNPLFEPGQQTIRYQDYRRTYDGSYLALGAVLDREELKPLPNLTDAEAPTT</sequence>
<gene>
    <name evidence="2" type="ORF">PECUL_23A008057</name>
</gene>
<dbReference type="Proteomes" id="UP001295444">
    <property type="component" value="Chromosome 02"/>
</dbReference>
<feature type="non-terminal residue" evidence="2">
    <location>
        <position position="73"/>
    </location>
</feature>
<keyword evidence="3" id="KW-1185">Reference proteome</keyword>
<evidence type="ECO:0000256" key="1">
    <source>
        <dbReference type="SAM" id="MobiDB-lite"/>
    </source>
</evidence>
<evidence type="ECO:0000313" key="2">
    <source>
        <dbReference type="EMBL" id="CAH2256336.1"/>
    </source>
</evidence>
<evidence type="ECO:0000313" key="3">
    <source>
        <dbReference type="Proteomes" id="UP001295444"/>
    </source>
</evidence>